<accession>G8NZT3</accession>
<dbReference type="STRING" id="682795.AciX8_0202"/>
<dbReference type="Pfam" id="PF09492">
    <property type="entry name" value="Pec_lyase"/>
    <property type="match status" value="1"/>
</dbReference>
<proteinExistence type="predicted"/>
<evidence type="ECO:0000313" key="2">
    <source>
        <dbReference type="Proteomes" id="UP000007113"/>
    </source>
</evidence>
<reference evidence="1 2" key="1">
    <citation type="submission" date="2011-11" db="EMBL/GenBank/DDBJ databases">
        <title>Complete sequence of Granulicella mallensis MP5ACTX8.</title>
        <authorList>
            <consortium name="US DOE Joint Genome Institute"/>
            <person name="Lucas S."/>
            <person name="Copeland A."/>
            <person name="Lapidus A."/>
            <person name="Cheng J.-F."/>
            <person name="Goodwin L."/>
            <person name="Pitluck S."/>
            <person name="Peters L."/>
            <person name="Lu M."/>
            <person name="Detter J.C."/>
            <person name="Han C."/>
            <person name="Tapia R."/>
            <person name="Land M."/>
            <person name="Hauser L."/>
            <person name="Kyrpides N."/>
            <person name="Ivanova N."/>
            <person name="Mikhailova N."/>
            <person name="Pagani I."/>
            <person name="Rawat S."/>
            <person name="Mannisto M."/>
            <person name="Haggblom M."/>
            <person name="Woyke T."/>
        </authorList>
    </citation>
    <scope>NUCLEOTIDE SEQUENCE [LARGE SCALE GENOMIC DNA]</scope>
    <source>
        <strain evidence="2">ATCC BAA-1857 / DSM 23137 / MP5ACTX8</strain>
    </source>
</reference>
<dbReference type="eggNOG" id="COG1657">
    <property type="taxonomic scope" value="Bacteria"/>
</dbReference>
<dbReference type="EMBL" id="CP003130">
    <property type="protein sequence ID" value="AEU34560.1"/>
    <property type="molecule type" value="Genomic_DNA"/>
</dbReference>
<sequence length="456" mass="49285">MLSVRSLTLFLFVLLPLHASVIGTSKPAEALTEARVMALPAAQRGPWLDYLKRSAEQMRADKAALATEREGLEEIPPLPKQYFSARSIPLHRSPDFYKSEEARHIGDVILSFQTAAGGWSKNLDMSASARLRGQSYATANLAPVGSGPGDFDQAADEKWHYVGTLDNDATNTELHFLAELSAALPGHEGDAYRAAALRGIKYLLQAQFPNGGWPQVWPLEGGYHDAITFNDDAVTESAQVLTLAARGERAAAGKEAGAADSQQPMEDYSFVPTALRVKAKAAVARALQCILATQVRVPAADGRGTVLAVWAQQHDPLTLAPVAARNFEPEALSSGESASVMEYLMSLSHPSPAVVRSVDAAAAWFEAHKIMGYEWSGGRNTPGGRKLTASPGAGPLWARYYSLTTGKPIFGDRDKTIHDDVMDLTLERRNGYAWYGNGPEKTLQAYATWKPAHSAK</sequence>
<gene>
    <name evidence="1" type="ordered locus">AciX8_0202</name>
</gene>
<dbReference type="RefSeq" id="WP_014263444.1">
    <property type="nucleotide sequence ID" value="NC_016631.1"/>
</dbReference>
<dbReference type="GO" id="GO:0016829">
    <property type="term" value="F:lyase activity"/>
    <property type="evidence" value="ECO:0007669"/>
    <property type="project" value="UniProtKB-KW"/>
</dbReference>
<dbReference type="AlphaFoldDB" id="G8NZT3"/>
<dbReference type="NCBIfam" id="TIGR02474">
    <property type="entry name" value="pec_lyase"/>
    <property type="match status" value="1"/>
</dbReference>
<keyword evidence="1" id="KW-0456">Lyase</keyword>
<dbReference type="OrthoDB" id="9804686at2"/>
<protein>
    <submittedName>
        <fullName evidence="1">Pectate lyase</fullName>
    </submittedName>
</protein>
<organism evidence="1 2">
    <name type="scientific">Granulicella mallensis (strain ATCC BAA-1857 / DSM 23137 / MP5ACTX8)</name>
    <dbReference type="NCBI Taxonomy" id="682795"/>
    <lineage>
        <taxon>Bacteria</taxon>
        <taxon>Pseudomonadati</taxon>
        <taxon>Acidobacteriota</taxon>
        <taxon>Terriglobia</taxon>
        <taxon>Terriglobales</taxon>
        <taxon>Acidobacteriaceae</taxon>
        <taxon>Granulicella</taxon>
    </lineage>
</organism>
<dbReference type="SUPFAM" id="SSF81853">
    <property type="entry name" value="Family 10 polysaccharide lyase"/>
    <property type="match status" value="1"/>
</dbReference>
<keyword evidence="2" id="KW-1185">Reference proteome</keyword>
<name>G8NZT3_GRAMM</name>
<dbReference type="HOGENOM" id="CLU_053823_0_0_0"/>
<dbReference type="KEGG" id="gma:AciX8_0202"/>
<dbReference type="InterPro" id="IPR012669">
    <property type="entry name" value="Pectate_lyase"/>
</dbReference>
<dbReference type="Gene3D" id="1.50.10.20">
    <property type="match status" value="1"/>
</dbReference>
<evidence type="ECO:0000313" key="1">
    <source>
        <dbReference type="EMBL" id="AEU34560.1"/>
    </source>
</evidence>
<dbReference type="Proteomes" id="UP000007113">
    <property type="component" value="Chromosome"/>
</dbReference>